<comment type="caution">
    <text evidence="19">The sequence shown here is derived from an EMBL/GenBank/DDBJ whole genome shotgun (WGS) entry which is preliminary data.</text>
</comment>
<dbReference type="InterPro" id="IPR010358">
    <property type="entry name" value="BRE"/>
</dbReference>
<keyword evidence="8" id="KW-0227">DNA damage</keyword>
<evidence type="ECO:0000256" key="9">
    <source>
        <dbReference type="ARBA" id="ARBA00022776"/>
    </source>
</evidence>
<evidence type="ECO:0000256" key="17">
    <source>
        <dbReference type="ARBA" id="ARBA00032630"/>
    </source>
</evidence>
<evidence type="ECO:0000256" key="3">
    <source>
        <dbReference type="ARBA" id="ARBA00019438"/>
    </source>
</evidence>
<evidence type="ECO:0000256" key="18">
    <source>
        <dbReference type="SAM" id="MobiDB-lite"/>
    </source>
</evidence>
<keyword evidence="4" id="KW-0963">Cytoplasm</keyword>
<dbReference type="AlphaFoldDB" id="A0AAW1RQ08"/>
<dbReference type="Proteomes" id="UP001438707">
    <property type="component" value="Unassembled WGS sequence"/>
</dbReference>
<evidence type="ECO:0000313" key="19">
    <source>
        <dbReference type="EMBL" id="KAK9835842.1"/>
    </source>
</evidence>
<evidence type="ECO:0000256" key="14">
    <source>
        <dbReference type="ARBA" id="ARBA00023306"/>
    </source>
</evidence>
<accession>A0AAW1RQ08</accession>
<keyword evidence="14" id="KW-0131">Cell cycle</keyword>
<evidence type="ECO:0000256" key="12">
    <source>
        <dbReference type="ARBA" id="ARBA00023204"/>
    </source>
</evidence>
<keyword evidence="12" id="KW-0234">DNA repair</keyword>
<dbReference type="GO" id="GO:0051301">
    <property type="term" value="P:cell division"/>
    <property type="evidence" value="ECO:0007669"/>
    <property type="project" value="UniProtKB-KW"/>
</dbReference>
<keyword evidence="5" id="KW-0132">Cell division</keyword>
<evidence type="ECO:0000256" key="2">
    <source>
        <dbReference type="ARBA" id="ARBA00004496"/>
    </source>
</evidence>
<feature type="region of interest" description="Disordered" evidence="18">
    <location>
        <begin position="308"/>
        <end position="342"/>
    </location>
</feature>
<name>A0AAW1RQ08_9CHLO</name>
<evidence type="ECO:0000256" key="16">
    <source>
        <dbReference type="ARBA" id="ARBA00032491"/>
    </source>
</evidence>
<keyword evidence="20" id="KW-1185">Reference proteome</keyword>
<dbReference type="GO" id="GO:0006302">
    <property type="term" value="P:double-strand break repair"/>
    <property type="evidence" value="ECO:0007669"/>
    <property type="project" value="TreeGrafter"/>
</dbReference>
<feature type="compositionally biased region" description="Polar residues" evidence="18">
    <location>
        <begin position="332"/>
        <end position="342"/>
    </location>
</feature>
<evidence type="ECO:0000256" key="15">
    <source>
        <dbReference type="ARBA" id="ARBA00025766"/>
    </source>
</evidence>
<keyword evidence="10" id="KW-0833">Ubl conjugation pathway</keyword>
<evidence type="ECO:0000256" key="10">
    <source>
        <dbReference type="ARBA" id="ARBA00022786"/>
    </source>
</evidence>
<keyword evidence="9" id="KW-0498">Mitosis</keyword>
<keyword evidence="7" id="KW-0677">Repeat</keyword>
<dbReference type="PANTHER" id="PTHR15189:SF7">
    <property type="entry name" value="BRISC AND BRCA1-A COMPLEX MEMBER 2"/>
    <property type="match status" value="1"/>
</dbReference>
<evidence type="ECO:0000256" key="7">
    <source>
        <dbReference type="ARBA" id="ARBA00022737"/>
    </source>
</evidence>
<evidence type="ECO:0000256" key="11">
    <source>
        <dbReference type="ARBA" id="ARBA00022853"/>
    </source>
</evidence>
<evidence type="ECO:0000256" key="13">
    <source>
        <dbReference type="ARBA" id="ARBA00023242"/>
    </source>
</evidence>
<dbReference type="GO" id="GO:0005737">
    <property type="term" value="C:cytoplasm"/>
    <property type="evidence" value="ECO:0007669"/>
    <property type="project" value="UniProtKB-SubCell"/>
</dbReference>
<evidence type="ECO:0000313" key="20">
    <source>
        <dbReference type="Proteomes" id="UP001438707"/>
    </source>
</evidence>
<evidence type="ECO:0000256" key="5">
    <source>
        <dbReference type="ARBA" id="ARBA00022618"/>
    </source>
</evidence>
<evidence type="ECO:0000256" key="4">
    <source>
        <dbReference type="ARBA" id="ARBA00022490"/>
    </source>
</evidence>
<comment type="similarity">
    <text evidence="15">Belongs to the BABAM2 family.</text>
</comment>
<keyword evidence="13" id="KW-0539">Nucleus</keyword>
<dbReference type="GO" id="GO:0070552">
    <property type="term" value="C:BRISC complex"/>
    <property type="evidence" value="ECO:0007669"/>
    <property type="project" value="InterPro"/>
</dbReference>
<evidence type="ECO:0000256" key="8">
    <source>
        <dbReference type="ARBA" id="ARBA00022763"/>
    </source>
</evidence>
<proteinExistence type="inferred from homology"/>
<gene>
    <name evidence="19" type="ORF">WJX74_009208</name>
</gene>
<dbReference type="EMBL" id="JALJOS010000008">
    <property type="protein sequence ID" value="KAK9835842.1"/>
    <property type="molecule type" value="Genomic_DNA"/>
</dbReference>
<keyword evidence="11" id="KW-0156">Chromatin regulator</keyword>
<protein>
    <recommendedName>
        <fullName evidence="3">BRISC and BRCA1-A complex member 2</fullName>
    </recommendedName>
    <alternativeName>
        <fullName evidence="16">BRCA1-A complex subunit BRE</fullName>
    </alternativeName>
    <alternativeName>
        <fullName evidence="17">BRCA1/BRCA2-containing complex subunit 45</fullName>
    </alternativeName>
</protein>
<sequence>MFLEWQISFHRGQRGNILLDIAFKEHPAFSPLAEDGQLLVQLLDTWNLRQEQQLYQVLEQVFLRFAKHQQARFRTLALSDDRLAFDLQTVQRPGLQLLALEASQRLVLVVPLGSVSLELIYGQLAALNPQQPVEQVAAQLLSEMKVKALYKLLAGKMTADAPHLETFLPPQLTQLIGLLEEVPWQPGTCLSEHVAVVAARVQHRVAAAATEFTWRQQLFTHLADEIGWPLRIDDAQQRWACYTLQIGKGSAVLYVEAESPFPSKAPRLSLQAPGGQAAQIIRIPQYDWSERWPPSRMAQQVKAIVNKQVAASPGHSRSSSFTEQLSRAGLVRTQSGSIRGSS</sequence>
<evidence type="ECO:0000256" key="1">
    <source>
        <dbReference type="ARBA" id="ARBA00004123"/>
    </source>
</evidence>
<evidence type="ECO:0000256" key="6">
    <source>
        <dbReference type="ARBA" id="ARBA00022703"/>
    </source>
</evidence>
<dbReference type="GO" id="GO:0006325">
    <property type="term" value="P:chromatin organization"/>
    <property type="evidence" value="ECO:0007669"/>
    <property type="project" value="UniProtKB-KW"/>
</dbReference>
<organism evidence="19 20">
    <name type="scientific">Apatococcus lobatus</name>
    <dbReference type="NCBI Taxonomy" id="904363"/>
    <lineage>
        <taxon>Eukaryota</taxon>
        <taxon>Viridiplantae</taxon>
        <taxon>Chlorophyta</taxon>
        <taxon>core chlorophytes</taxon>
        <taxon>Trebouxiophyceae</taxon>
        <taxon>Chlorellales</taxon>
        <taxon>Chlorellaceae</taxon>
        <taxon>Apatococcus</taxon>
    </lineage>
</organism>
<keyword evidence="6" id="KW-0053">Apoptosis</keyword>
<comment type="subcellular location">
    <subcellularLocation>
        <location evidence="2">Cytoplasm</location>
    </subcellularLocation>
    <subcellularLocation>
        <location evidence="1">Nucleus</location>
    </subcellularLocation>
</comment>
<feature type="compositionally biased region" description="Polar residues" evidence="18">
    <location>
        <begin position="315"/>
        <end position="325"/>
    </location>
</feature>
<dbReference type="PANTHER" id="PTHR15189">
    <property type="entry name" value="BRISC AND BRCA1-A COMPLEX MEMBER 2"/>
    <property type="match status" value="1"/>
</dbReference>
<reference evidence="19 20" key="1">
    <citation type="journal article" date="2024" name="Nat. Commun.">
        <title>Phylogenomics reveals the evolutionary origins of lichenization in chlorophyte algae.</title>
        <authorList>
            <person name="Puginier C."/>
            <person name="Libourel C."/>
            <person name="Otte J."/>
            <person name="Skaloud P."/>
            <person name="Haon M."/>
            <person name="Grisel S."/>
            <person name="Petersen M."/>
            <person name="Berrin J.G."/>
            <person name="Delaux P.M."/>
            <person name="Dal Grande F."/>
            <person name="Keller J."/>
        </authorList>
    </citation>
    <scope>NUCLEOTIDE SEQUENCE [LARGE SCALE GENOMIC DNA]</scope>
    <source>
        <strain evidence="19 20">SAG 2145</strain>
    </source>
</reference>